<accession>A0A194VU58</accession>
<feature type="domain" description="DUF7924" evidence="2">
    <location>
        <begin position="277"/>
        <end position="512"/>
    </location>
</feature>
<gene>
    <name evidence="3" type="ORF">VM1G_02859</name>
</gene>
<dbReference type="PANTHER" id="PTHR42470:SF2">
    <property type="match status" value="1"/>
</dbReference>
<dbReference type="Proteomes" id="UP000078559">
    <property type="component" value="Chromosome 3"/>
</dbReference>
<evidence type="ECO:0000313" key="3">
    <source>
        <dbReference type="EMBL" id="KUI67532.1"/>
    </source>
</evidence>
<dbReference type="EMBL" id="CM003100">
    <property type="protein sequence ID" value="KUI67532.1"/>
    <property type="molecule type" value="Genomic_DNA"/>
</dbReference>
<dbReference type="Pfam" id="PF25545">
    <property type="entry name" value="DUF7924"/>
    <property type="match status" value="1"/>
</dbReference>
<name>A0A194VU58_CYTMA</name>
<feature type="compositionally biased region" description="Acidic residues" evidence="1">
    <location>
        <begin position="76"/>
        <end position="86"/>
    </location>
</feature>
<feature type="region of interest" description="Disordered" evidence="1">
    <location>
        <begin position="6"/>
        <end position="111"/>
    </location>
</feature>
<keyword evidence="4" id="KW-1185">Reference proteome</keyword>
<dbReference type="OrthoDB" id="5132737at2759"/>
<proteinExistence type="predicted"/>
<feature type="region of interest" description="Disordered" evidence="1">
    <location>
        <begin position="149"/>
        <end position="212"/>
    </location>
</feature>
<evidence type="ECO:0000259" key="2">
    <source>
        <dbReference type="Pfam" id="PF25545"/>
    </source>
</evidence>
<organism evidence="3 4">
    <name type="scientific">Cytospora mali</name>
    <name type="common">Apple Valsa canker fungus</name>
    <name type="synonym">Valsa mali</name>
    <dbReference type="NCBI Taxonomy" id="578113"/>
    <lineage>
        <taxon>Eukaryota</taxon>
        <taxon>Fungi</taxon>
        <taxon>Dikarya</taxon>
        <taxon>Ascomycota</taxon>
        <taxon>Pezizomycotina</taxon>
        <taxon>Sordariomycetes</taxon>
        <taxon>Sordariomycetidae</taxon>
        <taxon>Diaporthales</taxon>
        <taxon>Cytosporaceae</taxon>
        <taxon>Cytospora</taxon>
    </lineage>
</organism>
<protein>
    <recommendedName>
        <fullName evidence="2">DUF7924 domain-containing protein</fullName>
    </recommendedName>
</protein>
<evidence type="ECO:0000256" key="1">
    <source>
        <dbReference type="SAM" id="MobiDB-lite"/>
    </source>
</evidence>
<sequence>MVIILVDDDPDHTSAPSHSAPGIVPLFLHTSPASHPHNGVSAGGSPNRKTEEDEDGADGRSRRQPNKRRRLSIEDLIQDTEAETETSPDKSRAHLYLEQAPRRQTSRGYDLTWHREAGSPAKADSQYKDVDFDPVEYWAREGRWPSNLSLQEMEDRPRDTRSTAASGAQGALVRQKVPSIRSGRKRARSESDDGSASDQATESRDGKSTRYRSSAYETLLESKNRFLRDDARWVDADSAKAGRSLVRTLLHIATDPSKAQDFSHPAPRTTLFADHLFNETCRRVAAKNEARVVRDILPLIVPPAEFLAIHGAMHLNKLVEGVNESWDCAQPLVSPRPQPDYSAGFTRDAFTQAQLGRLAPYIGDGITPDRESLFMGTRLMHFPFLTCEVRCGDQTLAVADRQNAHSMTLAVRGVVELFRLVGREKELDHRVLALSFSHDDSNVRIYGHYPVIDKVAIGGGQETAVVKYYRHKIHAYDFTVLDGRDKWTAYRIVRYIYDEWMPRHLATICSAIDQLPVSAPLFDPLQESAQAPNADRAEPESAGG</sequence>
<dbReference type="AlphaFoldDB" id="A0A194VU58"/>
<dbReference type="PANTHER" id="PTHR42470">
    <property type="entry name" value="VAST DOMAIN-CONTAINING PROTEIN"/>
    <property type="match status" value="1"/>
</dbReference>
<evidence type="ECO:0000313" key="4">
    <source>
        <dbReference type="Proteomes" id="UP000078559"/>
    </source>
</evidence>
<dbReference type="InterPro" id="IPR057684">
    <property type="entry name" value="DUF7924"/>
</dbReference>
<reference evidence="3" key="1">
    <citation type="submission" date="2014-12" db="EMBL/GenBank/DDBJ databases">
        <title>Genome Sequence of Valsa Canker Pathogens Uncovers a Specific Adaption of Colonization on Woody Bark.</title>
        <authorList>
            <person name="Yin Z."/>
            <person name="Liu H."/>
            <person name="Gao X."/>
            <person name="Li Z."/>
            <person name="Song N."/>
            <person name="Ke X."/>
            <person name="Dai Q."/>
            <person name="Wu Y."/>
            <person name="Sun Y."/>
            <person name="Xu J.-R."/>
            <person name="Kang Z.K."/>
            <person name="Wang L."/>
            <person name="Huang L."/>
        </authorList>
    </citation>
    <scope>NUCLEOTIDE SEQUENCE [LARGE SCALE GENOMIC DNA]</scope>
    <source>
        <strain evidence="3">03-8</strain>
    </source>
</reference>